<dbReference type="GO" id="GO:0015188">
    <property type="term" value="F:L-isoleucine transmembrane transporter activity"/>
    <property type="evidence" value="ECO:0007669"/>
    <property type="project" value="TreeGrafter"/>
</dbReference>
<dbReference type="GO" id="GO:1903805">
    <property type="term" value="P:L-valine import across plasma membrane"/>
    <property type="evidence" value="ECO:0007669"/>
    <property type="project" value="TreeGrafter"/>
</dbReference>
<dbReference type="Pfam" id="PF00005">
    <property type="entry name" value="ABC_tran"/>
    <property type="match status" value="1"/>
</dbReference>
<accession>A0A1Q8ZV63</accession>
<dbReference type="InterPro" id="IPR051120">
    <property type="entry name" value="ABC_AA/LPS_Transport"/>
</dbReference>
<evidence type="ECO:0000313" key="6">
    <source>
        <dbReference type="Proteomes" id="UP000186894"/>
    </source>
</evidence>
<keyword evidence="1" id="KW-0813">Transport</keyword>
<dbReference type="InterPro" id="IPR003593">
    <property type="entry name" value="AAA+_ATPase"/>
</dbReference>
<dbReference type="InterPro" id="IPR027417">
    <property type="entry name" value="P-loop_NTPase"/>
</dbReference>
<dbReference type="InterPro" id="IPR003439">
    <property type="entry name" value="ABC_transporter-like_ATP-bd"/>
</dbReference>
<dbReference type="PANTHER" id="PTHR45772:SF7">
    <property type="entry name" value="AMINO ACID ABC TRANSPORTER ATP-BINDING PROTEIN"/>
    <property type="match status" value="1"/>
</dbReference>
<dbReference type="GO" id="GO:0042941">
    <property type="term" value="P:D-alanine transmembrane transport"/>
    <property type="evidence" value="ECO:0007669"/>
    <property type="project" value="TreeGrafter"/>
</dbReference>
<dbReference type="CDD" id="cd03219">
    <property type="entry name" value="ABC_Mj1267_LivG_branched"/>
    <property type="match status" value="1"/>
</dbReference>
<evidence type="ECO:0000256" key="2">
    <source>
        <dbReference type="ARBA" id="ARBA00022741"/>
    </source>
</evidence>
<dbReference type="RefSeq" id="WP_075638410.1">
    <property type="nucleotide sequence ID" value="NZ_MKIM01000023.1"/>
</dbReference>
<dbReference type="SUPFAM" id="SSF52540">
    <property type="entry name" value="P-loop containing nucleoside triphosphate hydrolases"/>
    <property type="match status" value="1"/>
</dbReference>
<keyword evidence="3 5" id="KW-0067">ATP-binding</keyword>
<dbReference type="Gene3D" id="3.40.50.300">
    <property type="entry name" value="P-loop containing nucleotide triphosphate hydrolases"/>
    <property type="match status" value="1"/>
</dbReference>
<dbReference type="GO" id="GO:1903806">
    <property type="term" value="P:L-isoleucine import across plasma membrane"/>
    <property type="evidence" value="ECO:0007669"/>
    <property type="project" value="TreeGrafter"/>
</dbReference>
<dbReference type="GO" id="GO:0015808">
    <property type="term" value="P:L-alanine transport"/>
    <property type="evidence" value="ECO:0007669"/>
    <property type="project" value="TreeGrafter"/>
</dbReference>
<feature type="domain" description="ABC transporter" evidence="4">
    <location>
        <begin position="8"/>
        <end position="252"/>
    </location>
</feature>
<evidence type="ECO:0000256" key="3">
    <source>
        <dbReference type="ARBA" id="ARBA00022840"/>
    </source>
</evidence>
<name>A0A1Q8ZV63_9HYPH</name>
<dbReference type="SMART" id="SM00382">
    <property type="entry name" value="AAA"/>
    <property type="match status" value="1"/>
</dbReference>
<protein>
    <submittedName>
        <fullName evidence="5">ABC transporter ATP-binding protein</fullName>
    </submittedName>
</protein>
<organism evidence="5 6">
    <name type="scientific">Rhizobium oryziradicis</name>
    <dbReference type="NCBI Taxonomy" id="1867956"/>
    <lineage>
        <taxon>Bacteria</taxon>
        <taxon>Pseudomonadati</taxon>
        <taxon>Pseudomonadota</taxon>
        <taxon>Alphaproteobacteria</taxon>
        <taxon>Hyphomicrobiales</taxon>
        <taxon>Rhizobiaceae</taxon>
        <taxon>Rhizobium/Agrobacterium group</taxon>
        <taxon>Rhizobium</taxon>
    </lineage>
</organism>
<dbReference type="GO" id="GO:0005304">
    <property type="term" value="F:L-valine transmembrane transporter activity"/>
    <property type="evidence" value="ECO:0007669"/>
    <property type="project" value="TreeGrafter"/>
</dbReference>
<dbReference type="PROSITE" id="PS50893">
    <property type="entry name" value="ABC_TRANSPORTER_2"/>
    <property type="match status" value="1"/>
</dbReference>
<evidence type="ECO:0000256" key="1">
    <source>
        <dbReference type="ARBA" id="ARBA00022448"/>
    </source>
</evidence>
<dbReference type="AlphaFoldDB" id="A0A1Q8ZV63"/>
<evidence type="ECO:0000313" key="5">
    <source>
        <dbReference type="EMBL" id="OLP45942.1"/>
    </source>
</evidence>
<dbReference type="GO" id="GO:0005524">
    <property type="term" value="F:ATP binding"/>
    <property type="evidence" value="ECO:0007669"/>
    <property type="project" value="UniProtKB-KW"/>
</dbReference>
<dbReference type="OrthoDB" id="9779872at2"/>
<dbReference type="PANTHER" id="PTHR45772">
    <property type="entry name" value="CONSERVED COMPONENT OF ABC TRANSPORTER FOR NATURAL AMINO ACIDS-RELATED"/>
    <property type="match status" value="1"/>
</dbReference>
<gene>
    <name evidence="5" type="ORF">BJF95_14550</name>
</gene>
<proteinExistence type="predicted"/>
<dbReference type="GO" id="GO:0016887">
    <property type="term" value="F:ATP hydrolysis activity"/>
    <property type="evidence" value="ECO:0007669"/>
    <property type="project" value="InterPro"/>
</dbReference>
<reference evidence="5 6" key="1">
    <citation type="submission" date="2016-09" db="EMBL/GenBank/DDBJ databases">
        <title>Rhizobium oryziradicis sp. nov., isolated from the root of rice.</title>
        <authorList>
            <person name="Zhao J."/>
            <person name="Zhang X."/>
        </authorList>
    </citation>
    <scope>NUCLEOTIDE SEQUENCE [LARGE SCALE GENOMIC DNA]</scope>
    <source>
        <strain evidence="5 6">N19</strain>
    </source>
</reference>
<sequence>MSAQLPLLSVESLSKSYQGVHAVRGVSFQVQRGELLAMIGPNGAGKSSCFNMMNGQIRPSAGRVMIEGVDTTHYSPQKIFRLGVGRTFQIAETYLSMTVRENVQMVLQSHRKGGLSLSAFFGRLGALYRDDAMALLALIGLDHQAERLCRELPYGDVKRLELAIALAGEPKLLLMDEPAAGMAAKERVALMELTAKVVRERHIGVLFTEHDMDIVFEHATRVIVLNRGEIIATGTPNAVRADPQVQAVYLGSGALYSHGEAH</sequence>
<dbReference type="Proteomes" id="UP000186894">
    <property type="component" value="Unassembled WGS sequence"/>
</dbReference>
<dbReference type="GO" id="GO:0015192">
    <property type="term" value="F:L-phenylalanine transmembrane transporter activity"/>
    <property type="evidence" value="ECO:0007669"/>
    <property type="project" value="TreeGrafter"/>
</dbReference>
<keyword evidence="2" id="KW-0547">Nucleotide-binding</keyword>
<dbReference type="STRING" id="1867956.BJF95_14550"/>
<dbReference type="GO" id="GO:0005886">
    <property type="term" value="C:plasma membrane"/>
    <property type="evidence" value="ECO:0007669"/>
    <property type="project" value="TreeGrafter"/>
</dbReference>
<comment type="caution">
    <text evidence="5">The sequence shown here is derived from an EMBL/GenBank/DDBJ whole genome shotgun (WGS) entry which is preliminary data.</text>
</comment>
<dbReference type="EMBL" id="MKIM01000023">
    <property type="protein sequence ID" value="OLP45942.1"/>
    <property type="molecule type" value="Genomic_DNA"/>
</dbReference>
<dbReference type="InterPro" id="IPR032823">
    <property type="entry name" value="BCA_ABC_TP_C"/>
</dbReference>
<evidence type="ECO:0000259" key="4">
    <source>
        <dbReference type="PROSITE" id="PS50893"/>
    </source>
</evidence>
<keyword evidence="6" id="KW-1185">Reference proteome</keyword>
<dbReference type="Pfam" id="PF12399">
    <property type="entry name" value="BCA_ABC_TP_C"/>
    <property type="match status" value="1"/>
</dbReference>